<dbReference type="Gene3D" id="2.120.10.30">
    <property type="entry name" value="TolB, C-terminal domain"/>
    <property type="match status" value="1"/>
</dbReference>
<evidence type="ECO:0000256" key="2">
    <source>
        <dbReference type="PIRSR" id="PIRSR605511-2"/>
    </source>
</evidence>
<reference evidence="5 6" key="2">
    <citation type="submission" date="2018-06" db="EMBL/GenBank/DDBJ databases">
        <title>Comparative genomics of rhizobia nodulating Arachis hypogaea in China.</title>
        <authorList>
            <person name="Li Y."/>
        </authorList>
    </citation>
    <scope>NUCLEOTIDE SEQUENCE [LARGE SCALE GENOMIC DNA]</scope>
    <source>
        <strain evidence="5 6">CCBAU 51658</strain>
        <plasmid evidence="5 6">unnamed</plasmid>
    </source>
</reference>
<feature type="binding site" evidence="2">
    <location>
        <position position="224"/>
    </location>
    <ligand>
        <name>a divalent metal cation</name>
        <dbReference type="ChEBI" id="CHEBI:60240"/>
    </ligand>
</feature>
<dbReference type="OrthoDB" id="241638at2"/>
<sequence length="305" mass="33286">MYAAPPSVEARVFTAIPEHLFKSGQRSEWAEVQFHGAPTPTFLEGPSFDRNDDLWVVDIPWGRLLRITPNGEVSVGAEYDGEPNGLKFHRDGRGFITDHKQGIMVFDPATGRVEPFLERSLLQRFKGVNDLVFASNGDMYFTDQGQTGLHDPSGRLYRLRPSGQLDCVLDRIPSPNGLVLNKAETMLFLAVTRANAIWRVPLMRDGTASKVGTFIQLSGGGGPDGLAIDEDDNIAICHVGLGATWLFSALGEPMLRIKSPKGLLTTNCAYGGPDRRTLFITESKSGTILAAEMPVAGRPMYSHAA</sequence>
<feature type="binding site" evidence="2">
    <location>
        <position position="44"/>
    </location>
    <ligand>
        <name>a divalent metal cation</name>
        <dbReference type="ChEBI" id="CHEBI:60240"/>
    </ligand>
</feature>
<keyword evidence="5" id="KW-0614">Plasmid</keyword>
<keyword evidence="2" id="KW-0862">Zinc</keyword>
<evidence type="ECO:0000313" key="6">
    <source>
        <dbReference type="Proteomes" id="UP000593880"/>
    </source>
</evidence>
<evidence type="ECO:0000313" key="7">
    <source>
        <dbReference type="Proteomes" id="UP000625079"/>
    </source>
</evidence>
<dbReference type="GO" id="GO:0046872">
    <property type="term" value="F:metal ion binding"/>
    <property type="evidence" value="ECO:0007669"/>
    <property type="project" value="UniProtKB-KW"/>
</dbReference>
<reference evidence="4" key="1">
    <citation type="journal article" date="2014" name="Int. J. Syst. Evol. Microbiol.">
        <title>Complete genome sequence of Corynebacterium casei LMG S-19264T (=DSM 44701T), isolated from a smear-ripened cheese.</title>
        <authorList>
            <consortium name="US DOE Joint Genome Institute (JGI-PGF)"/>
            <person name="Walter F."/>
            <person name="Albersmeier A."/>
            <person name="Kalinowski J."/>
            <person name="Ruckert C."/>
        </authorList>
    </citation>
    <scope>NUCLEOTIDE SEQUENCE</scope>
    <source>
        <strain evidence="4">CGMCC 1.15034</strain>
    </source>
</reference>
<keyword evidence="2" id="KW-0479">Metal-binding</keyword>
<dbReference type="Proteomes" id="UP000625079">
    <property type="component" value="Unassembled WGS sequence"/>
</dbReference>
<dbReference type="EMBL" id="BMHC01000010">
    <property type="protein sequence ID" value="GGI27309.1"/>
    <property type="molecule type" value="Genomic_DNA"/>
</dbReference>
<dbReference type="SUPFAM" id="SSF63829">
    <property type="entry name" value="Calcium-dependent phosphotriesterase"/>
    <property type="match status" value="1"/>
</dbReference>
<evidence type="ECO:0000313" key="5">
    <source>
        <dbReference type="EMBL" id="QOZ64823.1"/>
    </source>
</evidence>
<keyword evidence="6" id="KW-1185">Reference proteome</keyword>
<dbReference type="PANTHER" id="PTHR47572:SF5">
    <property type="entry name" value="BLR2277 PROTEIN"/>
    <property type="match status" value="1"/>
</dbReference>
<dbReference type="Proteomes" id="UP000593880">
    <property type="component" value="Plasmid unnamed"/>
</dbReference>
<dbReference type="EMBL" id="CP030058">
    <property type="protein sequence ID" value="QOZ64823.1"/>
    <property type="molecule type" value="Genomic_DNA"/>
</dbReference>
<dbReference type="InterPro" id="IPR013658">
    <property type="entry name" value="SGL"/>
</dbReference>
<feature type="domain" description="SMP-30/Gluconolactonase/LRE-like region" evidence="3">
    <location>
        <begin position="44"/>
        <end position="282"/>
    </location>
</feature>
<proteinExistence type="predicted"/>
<dbReference type="InterPro" id="IPR005511">
    <property type="entry name" value="SMP-30"/>
</dbReference>
<feature type="active site" description="Proton donor/acceptor" evidence="1">
    <location>
        <position position="224"/>
    </location>
</feature>
<name>A0A410VIZ0_9BRAD</name>
<protein>
    <submittedName>
        <fullName evidence="5">SMP-30/gluconolactonase/LRE family protein</fullName>
    </submittedName>
</protein>
<evidence type="ECO:0000259" key="3">
    <source>
        <dbReference type="Pfam" id="PF08450"/>
    </source>
</evidence>
<organism evidence="4 7">
    <name type="scientific">Bradyrhizobium guangdongense</name>
    <dbReference type="NCBI Taxonomy" id="1325090"/>
    <lineage>
        <taxon>Bacteria</taxon>
        <taxon>Pseudomonadati</taxon>
        <taxon>Pseudomonadota</taxon>
        <taxon>Alphaproteobacteria</taxon>
        <taxon>Hyphomicrobiales</taxon>
        <taxon>Nitrobacteraceae</taxon>
        <taxon>Bradyrhizobium</taxon>
    </lineage>
</organism>
<reference evidence="4" key="3">
    <citation type="submission" date="2022-12" db="EMBL/GenBank/DDBJ databases">
        <authorList>
            <person name="Sun Q."/>
            <person name="Zhou Y."/>
        </authorList>
    </citation>
    <scope>NUCLEOTIDE SEQUENCE</scope>
    <source>
        <strain evidence="4">CGMCC 1.15034</strain>
    </source>
</reference>
<dbReference type="PANTHER" id="PTHR47572">
    <property type="entry name" value="LIPOPROTEIN-RELATED"/>
    <property type="match status" value="1"/>
</dbReference>
<accession>A0A410VIZ0</accession>
<feature type="binding site" evidence="2">
    <location>
        <position position="129"/>
    </location>
    <ligand>
        <name>substrate</name>
    </ligand>
</feature>
<evidence type="ECO:0000256" key="1">
    <source>
        <dbReference type="PIRSR" id="PIRSR605511-1"/>
    </source>
</evidence>
<gene>
    <name evidence="4" type="ORF">GCM10010987_43740</name>
    <name evidence="5" type="ORF">XH86_40070</name>
</gene>
<feature type="binding site" evidence="2">
    <location>
        <position position="176"/>
    </location>
    <ligand>
        <name>a divalent metal cation</name>
        <dbReference type="ChEBI" id="CHEBI:60240"/>
    </ligand>
</feature>
<dbReference type="AlphaFoldDB" id="A0A410VIZ0"/>
<evidence type="ECO:0000313" key="4">
    <source>
        <dbReference type="EMBL" id="GGI27309.1"/>
    </source>
</evidence>
<comment type="cofactor">
    <cofactor evidence="2">
        <name>Zn(2+)</name>
        <dbReference type="ChEBI" id="CHEBI:29105"/>
    </cofactor>
    <text evidence="2">Binds 1 divalent metal cation per subunit.</text>
</comment>
<geneLocation type="plasmid" evidence="5 6">
    <name>unnamed</name>
</geneLocation>
<dbReference type="InterPro" id="IPR011042">
    <property type="entry name" value="6-blade_b-propeller_TolB-like"/>
</dbReference>
<dbReference type="PRINTS" id="PR01790">
    <property type="entry name" value="SMP30FAMILY"/>
</dbReference>
<dbReference type="RefSeq" id="WP_128929550.1">
    <property type="nucleotide sequence ID" value="NZ_BMHC01000010.1"/>
</dbReference>
<dbReference type="Pfam" id="PF08450">
    <property type="entry name" value="SGL"/>
    <property type="match status" value="1"/>
</dbReference>
<dbReference type="InterPro" id="IPR051262">
    <property type="entry name" value="SMP-30/CGR1_Lactonase"/>
</dbReference>